<dbReference type="InterPro" id="IPR003457">
    <property type="entry name" value="Transprt_MerT"/>
</dbReference>
<organism evidence="13">
    <name type="scientific">hydrothermal vent metagenome</name>
    <dbReference type="NCBI Taxonomy" id="652676"/>
    <lineage>
        <taxon>unclassified sequences</taxon>
        <taxon>metagenomes</taxon>
        <taxon>ecological metagenomes</taxon>
    </lineage>
</organism>
<keyword evidence="3" id="KW-0475">Mercuric resistance</keyword>
<keyword evidence="6 12" id="KW-0812">Transmembrane</keyword>
<reference evidence="13" key="1">
    <citation type="submission" date="2018-06" db="EMBL/GenBank/DDBJ databases">
        <authorList>
            <person name="Zhirakovskaya E."/>
        </authorList>
    </citation>
    <scope>NUCLEOTIDE SEQUENCE</scope>
</reference>
<evidence type="ECO:0000256" key="3">
    <source>
        <dbReference type="ARBA" id="ARBA00022466"/>
    </source>
</evidence>
<evidence type="ECO:0000256" key="11">
    <source>
        <dbReference type="SAM" id="MobiDB-lite"/>
    </source>
</evidence>
<name>A0A3B0ZUN0_9ZZZZ</name>
<evidence type="ECO:0000256" key="10">
    <source>
        <dbReference type="ARBA" id="ARBA00023136"/>
    </source>
</evidence>
<keyword evidence="9 12" id="KW-1133">Transmembrane helix</keyword>
<evidence type="ECO:0000313" key="13">
    <source>
        <dbReference type="EMBL" id="VAW97198.1"/>
    </source>
</evidence>
<dbReference type="AlphaFoldDB" id="A0A3B0ZUN0"/>
<keyword evidence="7" id="KW-0479">Metal-binding</keyword>
<feature type="transmembrane region" description="Helical" evidence="12">
    <location>
        <begin position="112"/>
        <end position="130"/>
    </location>
</feature>
<evidence type="ECO:0000256" key="1">
    <source>
        <dbReference type="ARBA" id="ARBA00004429"/>
    </source>
</evidence>
<gene>
    <name evidence="13" type="ORF">MNBD_GAMMA19-2218</name>
</gene>
<feature type="region of interest" description="Disordered" evidence="11">
    <location>
        <begin position="1"/>
        <end position="24"/>
    </location>
</feature>
<evidence type="ECO:0000256" key="9">
    <source>
        <dbReference type="ARBA" id="ARBA00022989"/>
    </source>
</evidence>
<evidence type="ECO:0000256" key="8">
    <source>
        <dbReference type="ARBA" id="ARBA00022914"/>
    </source>
</evidence>
<protein>
    <submittedName>
        <fullName evidence="13">Mercuric transport protein, MerT</fullName>
    </submittedName>
</protein>
<evidence type="ECO:0000256" key="6">
    <source>
        <dbReference type="ARBA" id="ARBA00022692"/>
    </source>
</evidence>
<evidence type="ECO:0000256" key="2">
    <source>
        <dbReference type="ARBA" id="ARBA00022448"/>
    </source>
</evidence>
<dbReference type="Gene3D" id="1.10.287.910">
    <property type="entry name" value="bacterial mercury transporter, merf"/>
    <property type="match status" value="1"/>
</dbReference>
<keyword evidence="10 12" id="KW-0472">Membrane</keyword>
<accession>A0A3B0ZUN0</accession>
<evidence type="ECO:0000256" key="4">
    <source>
        <dbReference type="ARBA" id="ARBA00022475"/>
    </source>
</evidence>
<keyword evidence="8" id="KW-0476">Mercury</keyword>
<sequence>MDTSETSVPTVDASGETGEKENQGLSKGTLIGSIIAGIAASTCCIGPLVLLTLGVSGSWIGNLSAMEPFRPYLIGVTLILLGLAFRKLYLVPQACAVDAPCSTSSNLRKQRITFWIVSVFVLIIMSFPWYGPYLLD</sequence>
<keyword evidence="4" id="KW-1003">Cell membrane</keyword>
<dbReference type="GO" id="GO:0046872">
    <property type="term" value="F:metal ion binding"/>
    <property type="evidence" value="ECO:0007669"/>
    <property type="project" value="UniProtKB-KW"/>
</dbReference>
<keyword evidence="5" id="KW-0997">Cell inner membrane</keyword>
<evidence type="ECO:0000256" key="5">
    <source>
        <dbReference type="ARBA" id="ARBA00022519"/>
    </source>
</evidence>
<proteinExistence type="predicted"/>
<dbReference type="Pfam" id="PF02411">
    <property type="entry name" value="MerT"/>
    <property type="match status" value="1"/>
</dbReference>
<feature type="transmembrane region" description="Helical" evidence="12">
    <location>
        <begin position="30"/>
        <end position="60"/>
    </location>
</feature>
<evidence type="ECO:0000256" key="7">
    <source>
        <dbReference type="ARBA" id="ARBA00022723"/>
    </source>
</evidence>
<feature type="transmembrane region" description="Helical" evidence="12">
    <location>
        <begin position="72"/>
        <end position="91"/>
    </location>
</feature>
<evidence type="ECO:0000256" key="12">
    <source>
        <dbReference type="SAM" id="Phobius"/>
    </source>
</evidence>
<dbReference type="GO" id="GO:0015097">
    <property type="term" value="F:mercury ion transmembrane transporter activity"/>
    <property type="evidence" value="ECO:0007669"/>
    <property type="project" value="InterPro"/>
</dbReference>
<dbReference type="EMBL" id="UOFV01000103">
    <property type="protein sequence ID" value="VAW97198.1"/>
    <property type="molecule type" value="Genomic_DNA"/>
</dbReference>
<dbReference type="GO" id="GO:0005886">
    <property type="term" value="C:plasma membrane"/>
    <property type="evidence" value="ECO:0007669"/>
    <property type="project" value="UniProtKB-SubCell"/>
</dbReference>
<keyword evidence="2" id="KW-0813">Transport</keyword>
<comment type="subcellular location">
    <subcellularLocation>
        <location evidence="1">Cell inner membrane</location>
        <topology evidence="1">Multi-pass membrane protein</topology>
    </subcellularLocation>
</comment>